<keyword evidence="3 9" id="KW-0812">Transmembrane</keyword>
<dbReference type="AlphaFoldDB" id="A0A833DT45"/>
<evidence type="ECO:0000256" key="2">
    <source>
        <dbReference type="ARBA" id="ARBA00022448"/>
    </source>
</evidence>
<evidence type="ECO:0000313" key="11">
    <source>
        <dbReference type="Proteomes" id="UP000605805"/>
    </source>
</evidence>
<dbReference type="PANTHER" id="PTHR31998">
    <property type="entry name" value="K(+)-INSENSITIVE PYROPHOSPHATE-ENERGIZED PROTON PUMP"/>
    <property type="match status" value="1"/>
</dbReference>
<comment type="subunit">
    <text evidence="9">Homodimer.</text>
</comment>
<feature type="transmembrane region" description="Helical" evidence="9">
    <location>
        <begin position="297"/>
        <end position="318"/>
    </location>
</feature>
<dbReference type="NCBIfam" id="NF001960">
    <property type="entry name" value="PRK00733.3-5"/>
    <property type="match status" value="1"/>
</dbReference>
<feature type="transmembrane region" description="Helical" evidence="9">
    <location>
        <begin position="6"/>
        <end position="30"/>
    </location>
</feature>
<keyword evidence="5 9" id="KW-1278">Translocase</keyword>
<feature type="transmembrane region" description="Helical" evidence="9">
    <location>
        <begin position="591"/>
        <end position="610"/>
    </location>
</feature>
<feature type="transmembrane region" description="Helical" evidence="9">
    <location>
        <begin position="168"/>
        <end position="186"/>
    </location>
</feature>
<dbReference type="PIRSF" id="PIRSF001265">
    <property type="entry name" value="H+-PPase"/>
    <property type="match status" value="1"/>
</dbReference>
<dbReference type="EMBL" id="DQTV01000045">
    <property type="protein sequence ID" value="HIP56932.1"/>
    <property type="molecule type" value="Genomic_DNA"/>
</dbReference>
<dbReference type="EC" id="7.1.3.1" evidence="9"/>
<evidence type="ECO:0000256" key="5">
    <source>
        <dbReference type="ARBA" id="ARBA00022967"/>
    </source>
</evidence>
<comment type="catalytic activity">
    <reaction evidence="9">
        <text>diphosphate + H2O + H(+)(in) = 2 phosphate + 2 H(+)(out)</text>
        <dbReference type="Rhea" id="RHEA:13973"/>
        <dbReference type="ChEBI" id="CHEBI:15377"/>
        <dbReference type="ChEBI" id="CHEBI:15378"/>
        <dbReference type="ChEBI" id="CHEBI:33019"/>
        <dbReference type="ChEBI" id="CHEBI:43474"/>
        <dbReference type="EC" id="7.1.3.1"/>
    </reaction>
</comment>
<keyword evidence="9" id="KW-1003">Cell membrane</keyword>
<feature type="transmembrane region" description="Helical" evidence="9">
    <location>
        <begin position="60"/>
        <end position="79"/>
    </location>
</feature>
<keyword evidence="4 9" id="KW-0460">Magnesium</keyword>
<feature type="transmembrane region" description="Helical" evidence="9">
    <location>
        <begin position="477"/>
        <end position="503"/>
    </location>
</feature>
<dbReference type="InterPro" id="IPR004131">
    <property type="entry name" value="PPase-energised_H-pump"/>
</dbReference>
<keyword evidence="7 9" id="KW-0406">Ion transport</keyword>
<keyword evidence="6 9" id="KW-1133">Transmembrane helix</keyword>
<feature type="transmembrane region" description="Helical" evidence="9">
    <location>
        <begin position="523"/>
        <end position="554"/>
    </location>
</feature>
<feature type="transmembrane region" description="Helical" evidence="9">
    <location>
        <begin position="616"/>
        <end position="635"/>
    </location>
</feature>
<evidence type="ECO:0000256" key="9">
    <source>
        <dbReference type="HAMAP-Rule" id="MF_01129"/>
    </source>
</evidence>
<feature type="transmembrane region" description="Helical" evidence="9">
    <location>
        <begin position="402"/>
        <end position="424"/>
    </location>
</feature>
<feature type="transmembrane region" description="Helical" evidence="9">
    <location>
        <begin position="85"/>
        <end position="110"/>
    </location>
</feature>
<comment type="subcellular location">
    <subcellularLocation>
        <location evidence="9">Cell membrane</location>
        <topology evidence="9">Multi-pass membrane protein</topology>
    </subcellularLocation>
    <subcellularLocation>
        <location evidence="1">Endomembrane system</location>
        <topology evidence="1">Multi-pass membrane protein</topology>
    </subcellularLocation>
</comment>
<comment type="caution">
    <text evidence="9">Lacks conserved residue(s) required for the propagation of feature annotation.</text>
</comment>
<keyword evidence="9" id="KW-0375">Hydrogen ion transport</keyword>
<dbReference type="GO" id="GO:0000287">
    <property type="term" value="F:magnesium ion binding"/>
    <property type="evidence" value="ECO:0007669"/>
    <property type="project" value="UniProtKB-UniRule"/>
</dbReference>
<gene>
    <name evidence="9" type="primary">hppA</name>
    <name evidence="10" type="ORF">EYH02_02520</name>
</gene>
<dbReference type="HAMAP" id="MF_01129">
    <property type="entry name" value="PPase_energized_pump"/>
    <property type="match status" value="1"/>
</dbReference>
<comment type="caution">
    <text evidence="10">The sequence shown here is derived from an EMBL/GenBank/DDBJ whole genome shotgun (WGS) entry which is preliminary data.</text>
</comment>
<name>A0A833DT45_9CREN</name>
<dbReference type="GO" id="GO:0004427">
    <property type="term" value="F:inorganic diphosphate phosphatase activity"/>
    <property type="evidence" value="ECO:0007669"/>
    <property type="project" value="UniProtKB-UniRule"/>
</dbReference>
<feature type="transmembrane region" description="Helical" evidence="9">
    <location>
        <begin position="324"/>
        <end position="347"/>
    </location>
</feature>
<dbReference type="GO" id="GO:0009678">
    <property type="term" value="F:diphosphate hydrolysis-driven proton transmembrane transporter activity"/>
    <property type="evidence" value="ECO:0007669"/>
    <property type="project" value="UniProtKB-UniRule"/>
</dbReference>
<comment type="function">
    <text evidence="9">Proton pump that utilizes the energy of pyrophosphate hydrolysis as the driving force for proton movement across the membrane. Generates a proton motive force.</text>
</comment>
<proteinExistence type="inferred from homology"/>
<dbReference type="GO" id="GO:0012505">
    <property type="term" value="C:endomembrane system"/>
    <property type="evidence" value="ECO:0007669"/>
    <property type="project" value="UniProtKB-SubCell"/>
</dbReference>
<evidence type="ECO:0000256" key="7">
    <source>
        <dbReference type="ARBA" id="ARBA00023065"/>
    </source>
</evidence>
<evidence type="ECO:0000313" key="10">
    <source>
        <dbReference type="EMBL" id="HIP56932.1"/>
    </source>
</evidence>
<comment type="cofactor">
    <cofactor evidence="9">
        <name>Mg(2+)</name>
        <dbReference type="ChEBI" id="CHEBI:18420"/>
    </cofactor>
</comment>
<sequence>MNVLALALRTGLIAGLISVLYVVLITISILKRRVKMDRAAEIHGYIREAAIAYMKAQYSVILSIAILIGLTITGLGHVWNNTLLINIGLAYLVGSFSSAIVSLLGMYLAILTNIRVLNALAEGEIKKALIIAFRGGSITGFLVSGVGILGIAILFIVFESVTQSLTEATQSLLGYAFGASTVALFARVGGGMYTKAADVGADLVGKVEVGIPEDDPRNPGVIADNVGDNVGDCAGMGADLFESYVESIVASMVIAAMIGSEVLIAYPLLFSGVALLVTLLTSQFVSLSPFKDPGRTLTVVSILSLVSVAVITFIAVRLVMPNLIYAWIATVFGLITGGIVGFTSDYFTSPLYRPVKVVASYSRAGPALTILSGLSMGFYSTFIPTITVALAAIGAFMIGLNLATSGCMLLVGIYAIALAGVGMLSMTSIVVSADAYGPIVDNTAGLAEQAGYPDSVRELADKLDSAGNTMKSISKGYAIGSAALTALALLFSYVSVLAHNLGISPEKLMNTIFNVGNPAHGPYLISGIVIGVALPALFTAIVVQSVTAAAFRLVEEIRRQFREKPGILEWKEKPDYARAVQIVTYYALRRLILPGVLALLAPLIIGITLGPAALGGTLLGAVAGGLLLGLFQGNVGNTWDNAKKYVEMGHFGGKGSEAHKAAVIGDTVGDPLKDAAGPSINILIKLMAIASTVYVPIIAYLRPI</sequence>
<dbReference type="Pfam" id="PF03030">
    <property type="entry name" value="H_PPase"/>
    <property type="match status" value="1"/>
</dbReference>
<feature type="transmembrane region" description="Helical" evidence="9">
    <location>
        <begin position="368"/>
        <end position="396"/>
    </location>
</feature>
<feature type="site" description="Determinant of potassium independence" evidence="9">
    <location>
        <position position="471"/>
    </location>
</feature>
<organism evidence="10 11">
    <name type="scientific">Ignisphaera aggregans</name>
    <dbReference type="NCBI Taxonomy" id="334771"/>
    <lineage>
        <taxon>Archaea</taxon>
        <taxon>Thermoproteota</taxon>
        <taxon>Thermoprotei</taxon>
        <taxon>Desulfurococcales</taxon>
        <taxon>Desulfurococcaceae</taxon>
        <taxon>Ignisphaera</taxon>
    </lineage>
</organism>
<comment type="similarity">
    <text evidence="9">Belongs to the H(+)-translocating pyrophosphatase (TC 3.A.10) family. K(+)-insensitive subfamily.</text>
</comment>
<evidence type="ECO:0000256" key="3">
    <source>
        <dbReference type="ARBA" id="ARBA00022692"/>
    </source>
</evidence>
<evidence type="ECO:0000256" key="1">
    <source>
        <dbReference type="ARBA" id="ARBA00004127"/>
    </source>
</evidence>
<keyword evidence="10" id="KW-0378">Hydrolase</keyword>
<dbReference type="GO" id="GO:0005886">
    <property type="term" value="C:plasma membrane"/>
    <property type="evidence" value="ECO:0007669"/>
    <property type="project" value="UniProtKB-SubCell"/>
</dbReference>
<accession>A0A833DT45</accession>
<reference evidence="10" key="1">
    <citation type="journal article" date="2020" name="ISME J.">
        <title>Gammaproteobacteria mediating utilization of methyl-, sulfur- and petroleum organic compounds in deep ocean hydrothermal plumes.</title>
        <authorList>
            <person name="Zhou Z."/>
            <person name="Liu Y."/>
            <person name="Pan J."/>
            <person name="Cron B.R."/>
            <person name="Toner B.M."/>
            <person name="Anantharaman K."/>
            <person name="Breier J.A."/>
            <person name="Dick G.J."/>
            <person name="Li M."/>
        </authorList>
    </citation>
    <scope>NUCLEOTIDE SEQUENCE</scope>
    <source>
        <strain evidence="10">SZUA-1435</strain>
    </source>
</reference>
<dbReference type="Proteomes" id="UP000605805">
    <property type="component" value="Unassembled WGS sequence"/>
</dbReference>
<feature type="transmembrane region" description="Helical" evidence="9">
    <location>
        <begin position="264"/>
        <end position="285"/>
    </location>
</feature>
<feature type="transmembrane region" description="Helical" evidence="9">
    <location>
        <begin position="682"/>
        <end position="701"/>
    </location>
</feature>
<keyword evidence="8 9" id="KW-0472">Membrane</keyword>
<feature type="transmembrane region" description="Helical" evidence="9">
    <location>
        <begin position="131"/>
        <end position="156"/>
    </location>
</feature>
<protein>
    <recommendedName>
        <fullName evidence="9">K(+)-insensitive pyrophosphate-energized proton pump</fullName>
        <ecNumber evidence="9">7.1.3.1</ecNumber>
    </recommendedName>
    <alternativeName>
        <fullName evidence="9">Membrane-bound proton-translocating pyrophosphatase</fullName>
    </alternativeName>
    <alternativeName>
        <fullName evidence="9">Pyrophosphate-energized inorganic pyrophosphatase</fullName>
        <shortName evidence="9">H(+)-PPase</shortName>
    </alternativeName>
</protein>
<evidence type="ECO:0000256" key="8">
    <source>
        <dbReference type="ARBA" id="ARBA00023136"/>
    </source>
</evidence>
<evidence type="ECO:0000256" key="4">
    <source>
        <dbReference type="ARBA" id="ARBA00022842"/>
    </source>
</evidence>
<keyword evidence="2 9" id="KW-0813">Transport</keyword>
<dbReference type="NCBIfam" id="TIGR01104">
    <property type="entry name" value="V_PPase"/>
    <property type="match status" value="1"/>
</dbReference>
<evidence type="ECO:0000256" key="6">
    <source>
        <dbReference type="ARBA" id="ARBA00022989"/>
    </source>
</evidence>